<keyword evidence="3" id="KW-0809">Transit peptide</keyword>
<dbReference type="InterPro" id="IPR038538">
    <property type="entry name" value="MTERF_sf"/>
</dbReference>
<evidence type="ECO:0000313" key="4">
    <source>
        <dbReference type="EMBL" id="CAL0315864.1"/>
    </source>
</evidence>
<gene>
    <name evidence="4" type="ORF">LLUT_LOCUS16924</name>
</gene>
<dbReference type="InterPro" id="IPR003690">
    <property type="entry name" value="MTERF"/>
</dbReference>
<sequence>MHNFFISRFIPSFPIPHPQFHLNLLRHNAFLFFNPFTSQSQGDEQKDLNFAVSYLITSCGFSPETATRVSKHVQFKTLDKPNAVLALLKKYGFNETQIGRFVLKRPLVLVADAETTLLPKLKFYQSIGISTTVLPKLMLKNHTFLTRSLDKFIIPRYKILRSVVRSDEEVVGALKRGALAFMYCDLINNLIPNIDVLKQLCVPQASISHLVMYYPGTGYIAHSRFVEGVNLAKELGFDPLKVSFIGALHVLVNLERARWESRLQSYQNWGWSREISLSAFRKFPTFMSLTEERFAKSMNFLVNHMGWPSEDIAAYPVVLAYSLEKRIIPRCRIIKLLKSKGLIKNSISIGSFTNMTEDSFLTKFVTKFLGDVPLLLDVYKGLVDHRDLL</sequence>
<evidence type="ECO:0000313" key="5">
    <source>
        <dbReference type="Proteomes" id="UP001497480"/>
    </source>
</evidence>
<dbReference type="Pfam" id="PF02536">
    <property type="entry name" value="mTERF"/>
    <property type="match status" value="2"/>
</dbReference>
<dbReference type="Gene3D" id="1.25.70.10">
    <property type="entry name" value="Transcription termination factor 3, mitochondrial"/>
    <property type="match status" value="1"/>
</dbReference>
<evidence type="ECO:0000256" key="2">
    <source>
        <dbReference type="ARBA" id="ARBA00022472"/>
    </source>
</evidence>
<organism evidence="4 5">
    <name type="scientific">Lupinus luteus</name>
    <name type="common">European yellow lupine</name>
    <dbReference type="NCBI Taxonomy" id="3873"/>
    <lineage>
        <taxon>Eukaryota</taxon>
        <taxon>Viridiplantae</taxon>
        <taxon>Streptophyta</taxon>
        <taxon>Embryophyta</taxon>
        <taxon>Tracheophyta</taxon>
        <taxon>Spermatophyta</taxon>
        <taxon>Magnoliopsida</taxon>
        <taxon>eudicotyledons</taxon>
        <taxon>Gunneridae</taxon>
        <taxon>Pentapetalae</taxon>
        <taxon>rosids</taxon>
        <taxon>fabids</taxon>
        <taxon>Fabales</taxon>
        <taxon>Fabaceae</taxon>
        <taxon>Papilionoideae</taxon>
        <taxon>50 kb inversion clade</taxon>
        <taxon>genistoids sensu lato</taxon>
        <taxon>core genistoids</taxon>
        <taxon>Genisteae</taxon>
        <taxon>Lupinus</taxon>
    </lineage>
</organism>
<comment type="caution">
    <text evidence="4">The sequence shown here is derived from an EMBL/GenBank/DDBJ whole genome shotgun (WGS) entry which is preliminary data.</text>
</comment>
<evidence type="ECO:0000256" key="3">
    <source>
        <dbReference type="ARBA" id="ARBA00022946"/>
    </source>
</evidence>
<dbReference type="EMBL" id="CAXHTB010000011">
    <property type="protein sequence ID" value="CAL0315864.1"/>
    <property type="molecule type" value="Genomic_DNA"/>
</dbReference>
<dbReference type="FunFam" id="1.25.70.10:FF:000001">
    <property type="entry name" value="Mitochondrial transcription termination factor-like"/>
    <property type="match status" value="1"/>
</dbReference>
<dbReference type="GO" id="GO:0003676">
    <property type="term" value="F:nucleic acid binding"/>
    <property type="evidence" value="ECO:0007669"/>
    <property type="project" value="InterPro"/>
</dbReference>
<evidence type="ECO:0000256" key="1">
    <source>
        <dbReference type="ARBA" id="ARBA00007692"/>
    </source>
</evidence>
<proteinExistence type="inferred from homology"/>
<dbReference type="Proteomes" id="UP001497480">
    <property type="component" value="Unassembled WGS sequence"/>
</dbReference>
<dbReference type="SMART" id="SM00733">
    <property type="entry name" value="Mterf"/>
    <property type="match status" value="4"/>
</dbReference>
<dbReference type="GO" id="GO:0006353">
    <property type="term" value="P:DNA-templated transcription termination"/>
    <property type="evidence" value="ECO:0007669"/>
    <property type="project" value="UniProtKB-KW"/>
</dbReference>
<keyword evidence="2" id="KW-0806">Transcription termination</keyword>
<name>A0AAV1X2E1_LUPLU</name>
<dbReference type="AlphaFoldDB" id="A0AAV1X2E1"/>
<accession>A0AAV1X2E1</accession>
<protein>
    <submittedName>
        <fullName evidence="4">Uncharacterized protein</fullName>
    </submittedName>
</protein>
<dbReference type="PANTHER" id="PTHR13068:SF133">
    <property type="entry name" value="MITOCHONDRIAL TRANSCRIPTION TERMINATION FACTOR FAMILY PROTEIN"/>
    <property type="match status" value="1"/>
</dbReference>
<comment type="similarity">
    <text evidence="1">Belongs to the mTERF family.</text>
</comment>
<reference evidence="4 5" key="1">
    <citation type="submission" date="2024-03" db="EMBL/GenBank/DDBJ databases">
        <authorList>
            <person name="Martinez-Hernandez J."/>
        </authorList>
    </citation>
    <scope>NUCLEOTIDE SEQUENCE [LARGE SCALE GENOMIC DNA]</scope>
</reference>
<dbReference type="PANTHER" id="PTHR13068">
    <property type="entry name" value="CGI-12 PROTEIN-RELATED"/>
    <property type="match status" value="1"/>
</dbReference>
<keyword evidence="2" id="KW-0804">Transcription</keyword>
<keyword evidence="5" id="KW-1185">Reference proteome</keyword>
<keyword evidence="2" id="KW-0805">Transcription regulation</keyword>